<feature type="domain" description="ABC transmembrane type-1" evidence="8">
    <location>
        <begin position="98"/>
        <end position="287"/>
    </location>
</feature>
<comment type="similarity">
    <text evidence="7">Belongs to the binding-protein-dependent transport system permease family.</text>
</comment>
<accession>A0A537K0Z0</accession>
<dbReference type="InterPro" id="IPR000515">
    <property type="entry name" value="MetI-like"/>
</dbReference>
<keyword evidence="5 7" id="KW-1133">Transmembrane helix</keyword>
<dbReference type="SUPFAM" id="SSF161098">
    <property type="entry name" value="MetI-like"/>
    <property type="match status" value="1"/>
</dbReference>
<comment type="subcellular location">
    <subcellularLocation>
        <location evidence="1 7">Cell membrane</location>
        <topology evidence="1 7">Multi-pass membrane protein</topology>
    </subcellularLocation>
</comment>
<protein>
    <submittedName>
        <fullName evidence="9">ABC transporter permease</fullName>
    </submittedName>
</protein>
<dbReference type="EMBL" id="VBAK01000123">
    <property type="protein sequence ID" value="TMI89453.1"/>
    <property type="molecule type" value="Genomic_DNA"/>
</dbReference>
<dbReference type="Pfam" id="PF12911">
    <property type="entry name" value="OppC_N"/>
    <property type="match status" value="1"/>
</dbReference>
<keyword evidence="2 7" id="KW-0813">Transport</keyword>
<evidence type="ECO:0000259" key="8">
    <source>
        <dbReference type="PROSITE" id="PS50928"/>
    </source>
</evidence>
<organism evidence="9 10">
    <name type="scientific">Candidatus Segetimicrobium genomatis</name>
    <dbReference type="NCBI Taxonomy" id="2569760"/>
    <lineage>
        <taxon>Bacteria</taxon>
        <taxon>Bacillati</taxon>
        <taxon>Candidatus Sysuimicrobiota</taxon>
        <taxon>Candidatus Sysuimicrobiia</taxon>
        <taxon>Candidatus Sysuimicrobiales</taxon>
        <taxon>Candidatus Segetimicrobiaceae</taxon>
        <taxon>Candidatus Segetimicrobium</taxon>
    </lineage>
</organism>
<evidence type="ECO:0000313" key="10">
    <source>
        <dbReference type="Proteomes" id="UP000318509"/>
    </source>
</evidence>
<dbReference type="InterPro" id="IPR035906">
    <property type="entry name" value="MetI-like_sf"/>
</dbReference>
<dbReference type="CDD" id="cd06261">
    <property type="entry name" value="TM_PBP2"/>
    <property type="match status" value="1"/>
</dbReference>
<comment type="caution">
    <text evidence="9">The sequence shown here is derived from an EMBL/GenBank/DDBJ whole genome shotgun (WGS) entry which is preliminary data.</text>
</comment>
<gene>
    <name evidence="9" type="ORF">E6H00_09620</name>
</gene>
<evidence type="ECO:0000256" key="7">
    <source>
        <dbReference type="RuleBase" id="RU363032"/>
    </source>
</evidence>
<dbReference type="GO" id="GO:0055085">
    <property type="term" value="P:transmembrane transport"/>
    <property type="evidence" value="ECO:0007669"/>
    <property type="project" value="InterPro"/>
</dbReference>
<dbReference type="PANTHER" id="PTHR43386:SF1">
    <property type="entry name" value="D,D-DIPEPTIDE TRANSPORT SYSTEM PERMEASE PROTEIN DDPC-RELATED"/>
    <property type="match status" value="1"/>
</dbReference>
<dbReference type="InterPro" id="IPR050366">
    <property type="entry name" value="BP-dependent_transpt_permease"/>
</dbReference>
<name>A0A537K0Z0_9BACT</name>
<evidence type="ECO:0000256" key="6">
    <source>
        <dbReference type="ARBA" id="ARBA00023136"/>
    </source>
</evidence>
<feature type="transmembrane region" description="Helical" evidence="7">
    <location>
        <begin position="264"/>
        <end position="287"/>
    </location>
</feature>
<reference evidence="9 10" key="1">
    <citation type="journal article" date="2019" name="Nat. Microbiol.">
        <title>Mediterranean grassland soil C-N compound turnover is dependent on rainfall and depth, and is mediated by genomically divergent microorganisms.</title>
        <authorList>
            <person name="Diamond S."/>
            <person name="Andeer P.F."/>
            <person name="Li Z."/>
            <person name="Crits-Christoph A."/>
            <person name="Burstein D."/>
            <person name="Anantharaman K."/>
            <person name="Lane K.R."/>
            <person name="Thomas B.C."/>
            <person name="Pan C."/>
            <person name="Northen T.R."/>
            <person name="Banfield J.F."/>
        </authorList>
    </citation>
    <scope>NUCLEOTIDE SEQUENCE [LARGE SCALE GENOMIC DNA]</scope>
    <source>
        <strain evidence="9">NP_3</strain>
    </source>
</reference>
<sequence length="304" mass="31873">MAGSTLVFEAPRSAPRAPRASPVRRLLRSPSGAVGAALLAVLLATGFVGSMVTPYDPAAQNLDLTVHPPSLTPVRGAVHLLGTDQLGRDVFSRLLVGLRISLLVALAVVPLSTLAGLTVGMVTGYRGGWLDVALMRLVDAQLSIPTLLLTVAVVAVLGSGLLQIVGVLVIAGWPGYARVVRAEVLSLRDREFAAAARAVGASDVRILAQHVLPNVLPTVLVLATLHLPVVIVLEAALSFLGLGIQPPTPSLGQMLGYSQDLVWQAWWMPTIPGVAITVVVLAFNLLGDRMRDVLDPRLRGLGPV</sequence>
<keyword evidence="6 7" id="KW-0472">Membrane</keyword>
<proteinExistence type="inferred from homology"/>
<dbReference type="Proteomes" id="UP000318509">
    <property type="component" value="Unassembled WGS sequence"/>
</dbReference>
<keyword evidence="4 7" id="KW-0812">Transmembrane</keyword>
<feature type="transmembrane region" description="Helical" evidence="7">
    <location>
        <begin position="142"/>
        <end position="171"/>
    </location>
</feature>
<dbReference type="InterPro" id="IPR025966">
    <property type="entry name" value="OppC_N"/>
</dbReference>
<dbReference type="PROSITE" id="PS50928">
    <property type="entry name" value="ABC_TM1"/>
    <property type="match status" value="1"/>
</dbReference>
<evidence type="ECO:0000256" key="1">
    <source>
        <dbReference type="ARBA" id="ARBA00004651"/>
    </source>
</evidence>
<dbReference type="GO" id="GO:0005886">
    <property type="term" value="C:plasma membrane"/>
    <property type="evidence" value="ECO:0007669"/>
    <property type="project" value="UniProtKB-SubCell"/>
</dbReference>
<evidence type="ECO:0000313" key="9">
    <source>
        <dbReference type="EMBL" id="TMI89453.1"/>
    </source>
</evidence>
<evidence type="ECO:0000256" key="2">
    <source>
        <dbReference type="ARBA" id="ARBA00022448"/>
    </source>
</evidence>
<evidence type="ECO:0000256" key="4">
    <source>
        <dbReference type="ARBA" id="ARBA00022692"/>
    </source>
</evidence>
<evidence type="ECO:0000256" key="3">
    <source>
        <dbReference type="ARBA" id="ARBA00022475"/>
    </source>
</evidence>
<dbReference type="Pfam" id="PF00528">
    <property type="entry name" value="BPD_transp_1"/>
    <property type="match status" value="1"/>
</dbReference>
<dbReference type="PANTHER" id="PTHR43386">
    <property type="entry name" value="OLIGOPEPTIDE TRANSPORT SYSTEM PERMEASE PROTEIN APPC"/>
    <property type="match status" value="1"/>
</dbReference>
<dbReference type="Gene3D" id="1.10.3720.10">
    <property type="entry name" value="MetI-like"/>
    <property type="match status" value="1"/>
</dbReference>
<keyword evidence="3" id="KW-1003">Cell membrane</keyword>
<dbReference type="AlphaFoldDB" id="A0A537K0Z0"/>
<feature type="transmembrane region" description="Helical" evidence="7">
    <location>
        <begin position="100"/>
        <end position="122"/>
    </location>
</feature>
<feature type="transmembrane region" description="Helical" evidence="7">
    <location>
        <begin position="215"/>
        <end position="244"/>
    </location>
</feature>
<feature type="transmembrane region" description="Helical" evidence="7">
    <location>
        <begin position="32"/>
        <end position="52"/>
    </location>
</feature>
<evidence type="ECO:0000256" key="5">
    <source>
        <dbReference type="ARBA" id="ARBA00022989"/>
    </source>
</evidence>